<protein>
    <submittedName>
        <fullName evidence="2">Uncharacterized protein</fullName>
    </submittedName>
</protein>
<evidence type="ECO:0000313" key="2">
    <source>
        <dbReference type="EMBL" id="MBW0572963.1"/>
    </source>
</evidence>
<sequence>MSGKPIKLLSSFIQLRIQKISGQESSFFTIPEIFKYNTRRKRKEQDFFQEEEGKIRPNDPEAVRLSEGSTQKQEMVEINLIESVTLQLEMISPFRMNTVW</sequence>
<dbReference type="EMBL" id="AVOT02091094">
    <property type="protein sequence ID" value="MBW0572963.1"/>
    <property type="molecule type" value="Genomic_DNA"/>
</dbReference>
<name>A0A9Q3K0X6_9BASI</name>
<accession>A0A9Q3K0X6</accession>
<evidence type="ECO:0000256" key="1">
    <source>
        <dbReference type="SAM" id="MobiDB-lite"/>
    </source>
</evidence>
<feature type="compositionally biased region" description="Basic and acidic residues" evidence="1">
    <location>
        <begin position="45"/>
        <end position="64"/>
    </location>
</feature>
<proteinExistence type="predicted"/>
<dbReference type="AlphaFoldDB" id="A0A9Q3K0X6"/>
<comment type="caution">
    <text evidence="2">The sequence shown here is derived from an EMBL/GenBank/DDBJ whole genome shotgun (WGS) entry which is preliminary data.</text>
</comment>
<organism evidence="2 3">
    <name type="scientific">Austropuccinia psidii MF-1</name>
    <dbReference type="NCBI Taxonomy" id="1389203"/>
    <lineage>
        <taxon>Eukaryota</taxon>
        <taxon>Fungi</taxon>
        <taxon>Dikarya</taxon>
        <taxon>Basidiomycota</taxon>
        <taxon>Pucciniomycotina</taxon>
        <taxon>Pucciniomycetes</taxon>
        <taxon>Pucciniales</taxon>
        <taxon>Sphaerophragmiaceae</taxon>
        <taxon>Austropuccinia</taxon>
    </lineage>
</organism>
<keyword evidence="3" id="KW-1185">Reference proteome</keyword>
<dbReference type="Proteomes" id="UP000765509">
    <property type="component" value="Unassembled WGS sequence"/>
</dbReference>
<evidence type="ECO:0000313" key="3">
    <source>
        <dbReference type="Proteomes" id="UP000765509"/>
    </source>
</evidence>
<reference evidence="2" key="1">
    <citation type="submission" date="2021-03" db="EMBL/GenBank/DDBJ databases">
        <title>Draft genome sequence of rust myrtle Austropuccinia psidii MF-1, a brazilian biotype.</title>
        <authorList>
            <person name="Quecine M.C."/>
            <person name="Pachon D.M.R."/>
            <person name="Bonatelli M.L."/>
            <person name="Correr F.H."/>
            <person name="Franceschini L.M."/>
            <person name="Leite T.F."/>
            <person name="Margarido G.R.A."/>
            <person name="Almeida C.A."/>
            <person name="Ferrarezi J.A."/>
            <person name="Labate C.A."/>
        </authorList>
    </citation>
    <scope>NUCLEOTIDE SEQUENCE</scope>
    <source>
        <strain evidence="2">MF-1</strain>
    </source>
</reference>
<gene>
    <name evidence="2" type="ORF">O181_112678</name>
</gene>
<feature type="region of interest" description="Disordered" evidence="1">
    <location>
        <begin position="45"/>
        <end position="70"/>
    </location>
</feature>